<gene>
    <name evidence="2" type="ORF">GGP41_000515</name>
</gene>
<reference evidence="2" key="1">
    <citation type="submission" date="2019-11" db="EMBL/GenBank/DDBJ databases">
        <title>Bipolaris sorokiniana Genome sequencing.</title>
        <authorList>
            <person name="Wang H."/>
        </authorList>
    </citation>
    <scope>NUCLEOTIDE SEQUENCE</scope>
</reference>
<dbReference type="Proteomes" id="UP000624244">
    <property type="component" value="Unassembled WGS sequence"/>
</dbReference>
<evidence type="ECO:0000256" key="1">
    <source>
        <dbReference type="SAM" id="MobiDB-lite"/>
    </source>
</evidence>
<accession>A0A8H5ZK94</accession>
<dbReference type="AlphaFoldDB" id="A0A8H5ZK94"/>
<sequence length="190" mass="21375">MPAYTQSPSHQLSAAESVEPTTPPAASHALTAITAGRGDISLVQRVFTDRYSMHQTVRHTCLTTLLSCYFHLSNSALGHDNYSSAIARAIVPPPRQASSRTRRWLATSNRRRIPAYAIMYYQPYLSGDICNKYTYIPHAYVCVHMDLWTHARPRSLWLNSAASLHSAPRNPICLSDSLSCRYFFLYQLAP</sequence>
<evidence type="ECO:0000313" key="2">
    <source>
        <dbReference type="EMBL" id="KAF5851786.1"/>
    </source>
</evidence>
<evidence type="ECO:0000313" key="3">
    <source>
        <dbReference type="Proteomes" id="UP000624244"/>
    </source>
</evidence>
<protein>
    <submittedName>
        <fullName evidence="2">Uncharacterized protein</fullName>
    </submittedName>
</protein>
<dbReference type="EMBL" id="WNKQ01000004">
    <property type="protein sequence ID" value="KAF5851786.1"/>
    <property type="molecule type" value="Genomic_DNA"/>
</dbReference>
<organism evidence="2 3">
    <name type="scientific">Cochliobolus sativus</name>
    <name type="common">Common root rot and spot blotch fungus</name>
    <name type="synonym">Bipolaris sorokiniana</name>
    <dbReference type="NCBI Taxonomy" id="45130"/>
    <lineage>
        <taxon>Eukaryota</taxon>
        <taxon>Fungi</taxon>
        <taxon>Dikarya</taxon>
        <taxon>Ascomycota</taxon>
        <taxon>Pezizomycotina</taxon>
        <taxon>Dothideomycetes</taxon>
        <taxon>Pleosporomycetidae</taxon>
        <taxon>Pleosporales</taxon>
        <taxon>Pleosporineae</taxon>
        <taxon>Pleosporaceae</taxon>
        <taxon>Bipolaris</taxon>
    </lineage>
</organism>
<name>A0A8H5ZK94_COCSA</name>
<feature type="region of interest" description="Disordered" evidence="1">
    <location>
        <begin position="1"/>
        <end position="25"/>
    </location>
</feature>
<comment type="caution">
    <text evidence="2">The sequence shown here is derived from an EMBL/GenBank/DDBJ whole genome shotgun (WGS) entry which is preliminary data.</text>
</comment>
<feature type="compositionally biased region" description="Polar residues" evidence="1">
    <location>
        <begin position="1"/>
        <end position="14"/>
    </location>
</feature>
<proteinExistence type="predicted"/>